<evidence type="ECO:0000313" key="1">
    <source>
        <dbReference type="EMBL" id="OIO06811.1"/>
    </source>
</evidence>
<organism evidence="1 2">
    <name type="scientific">Candidatus Falkowbacteria bacterium CG1_02_37_44</name>
    <dbReference type="NCBI Taxonomy" id="1805146"/>
    <lineage>
        <taxon>Bacteria</taxon>
        <taxon>Candidatus Falkowiibacteriota</taxon>
    </lineage>
</organism>
<dbReference type="EMBL" id="MNUU01000068">
    <property type="protein sequence ID" value="OIO06811.1"/>
    <property type="molecule type" value="Genomic_DNA"/>
</dbReference>
<gene>
    <name evidence="1" type="ORF">AUJ27_03505</name>
</gene>
<sequence length="60" mass="7100">MTENENNNTEVNKESGCQECEKIHYSGIKDCKVNKRMIEDNLRRIEEESKRKVIPLKSLF</sequence>
<reference evidence="1 2" key="1">
    <citation type="journal article" date="2016" name="Environ. Microbiol.">
        <title>Genomic resolution of a cold subsurface aquifer community provides metabolic insights for novel microbes adapted to high CO concentrations.</title>
        <authorList>
            <person name="Probst A.J."/>
            <person name="Castelle C.J."/>
            <person name="Singh A."/>
            <person name="Brown C.T."/>
            <person name="Anantharaman K."/>
            <person name="Sharon I."/>
            <person name="Hug L.A."/>
            <person name="Burstein D."/>
            <person name="Emerson J.B."/>
            <person name="Thomas B.C."/>
            <person name="Banfield J.F."/>
        </authorList>
    </citation>
    <scope>NUCLEOTIDE SEQUENCE [LARGE SCALE GENOMIC DNA]</scope>
    <source>
        <strain evidence="1">CG1_02_37_44</strain>
    </source>
</reference>
<dbReference type="AlphaFoldDB" id="A0A1J4T7C1"/>
<name>A0A1J4T7C1_9BACT</name>
<accession>A0A1J4T7C1</accession>
<evidence type="ECO:0000313" key="2">
    <source>
        <dbReference type="Proteomes" id="UP000183192"/>
    </source>
</evidence>
<comment type="caution">
    <text evidence="1">The sequence shown here is derived from an EMBL/GenBank/DDBJ whole genome shotgun (WGS) entry which is preliminary data.</text>
</comment>
<proteinExistence type="predicted"/>
<protein>
    <submittedName>
        <fullName evidence="1">Uncharacterized protein</fullName>
    </submittedName>
</protein>
<dbReference type="STRING" id="1805146.AUJ27_03505"/>
<dbReference type="Proteomes" id="UP000183192">
    <property type="component" value="Unassembled WGS sequence"/>
</dbReference>